<dbReference type="RefSeq" id="WP_344546110.1">
    <property type="nucleotide sequence ID" value="NZ_BAAATD010000009.1"/>
</dbReference>
<organism evidence="2 3">
    <name type="scientific">Actinomadura fulvescens</name>
    <dbReference type="NCBI Taxonomy" id="46160"/>
    <lineage>
        <taxon>Bacteria</taxon>
        <taxon>Bacillati</taxon>
        <taxon>Actinomycetota</taxon>
        <taxon>Actinomycetes</taxon>
        <taxon>Streptosporangiales</taxon>
        <taxon>Thermomonosporaceae</taxon>
        <taxon>Actinomadura</taxon>
    </lineage>
</organism>
<gene>
    <name evidence="2" type="ORF">GCM10010411_62970</name>
</gene>
<reference evidence="3" key="1">
    <citation type="journal article" date="2019" name="Int. J. Syst. Evol. Microbiol.">
        <title>The Global Catalogue of Microorganisms (GCM) 10K type strain sequencing project: providing services to taxonomists for standard genome sequencing and annotation.</title>
        <authorList>
            <consortium name="The Broad Institute Genomics Platform"/>
            <consortium name="The Broad Institute Genome Sequencing Center for Infectious Disease"/>
            <person name="Wu L."/>
            <person name="Ma J."/>
        </authorList>
    </citation>
    <scope>NUCLEOTIDE SEQUENCE [LARGE SCALE GENOMIC DNA]</scope>
    <source>
        <strain evidence="3">JCM 6833</strain>
    </source>
</reference>
<feature type="region of interest" description="Disordered" evidence="1">
    <location>
        <begin position="535"/>
        <end position="555"/>
    </location>
</feature>
<sequence>MADEQVAAGTLPDGVPEHTLGWGVLAWCSKYLRQPDGPNAGDRWKFSPSQVRFVLWFYAVDDRGRWLFHRGALRLPKGAGKSPFLAALCWAEFCGPVRFAGWDEQGRPIGAPEPMPWVQIAAVSKEQCKNTMIMVAAMAPKGSRLVAEYGIDLGKEVIYKPGGGRLEIITSSAHSAEGNRPSFVVGDEVQWWLASTGGHDLADTIRRNLGKRNGRLVETCNSFVPGADSIAERTWKAFVAQREGRTRGHGGILYDAAEAPGDTDLADEASLRAGLRAAYRDAAGGPDGPGWVDLDRVIAEIYDPATPPDLSRRFYLNQIIANADSWLAPHEWDGLADPTDQVDDGEPIALFFDGSKSRDASALIGVRISDGFTFAVGVWEPDPAHNTLSTINVGEVDAAVERAFDRWQVVAFFSDVREWESYAYDTWPERYRDQLLVWAVPGGHNSQPIAWDMRAHVAEFTLACEAAHAEIVDRKFTHDGSSALSRHVYNARRRPNRWGISIGKSSPDSPDKIDAAVCLVGARLVRRRVLASPEWTKRTQTKQARRGPGRVRGFG</sequence>
<accession>A0ABP6CM04</accession>
<feature type="compositionally biased region" description="Basic residues" evidence="1">
    <location>
        <begin position="539"/>
        <end position="549"/>
    </location>
</feature>
<evidence type="ECO:0000256" key="1">
    <source>
        <dbReference type="SAM" id="MobiDB-lite"/>
    </source>
</evidence>
<dbReference type="Gene3D" id="3.40.50.300">
    <property type="entry name" value="P-loop containing nucleotide triphosphate hydrolases"/>
    <property type="match status" value="1"/>
</dbReference>
<name>A0ABP6CM04_9ACTN</name>
<dbReference type="EMBL" id="BAAATD010000009">
    <property type="protein sequence ID" value="GAA2618816.1"/>
    <property type="molecule type" value="Genomic_DNA"/>
</dbReference>
<evidence type="ECO:0000313" key="3">
    <source>
        <dbReference type="Proteomes" id="UP001501509"/>
    </source>
</evidence>
<dbReference type="Proteomes" id="UP001501509">
    <property type="component" value="Unassembled WGS sequence"/>
</dbReference>
<comment type="caution">
    <text evidence="2">The sequence shown here is derived from an EMBL/GenBank/DDBJ whole genome shotgun (WGS) entry which is preliminary data.</text>
</comment>
<dbReference type="InterPro" id="IPR027417">
    <property type="entry name" value="P-loop_NTPase"/>
</dbReference>
<protein>
    <submittedName>
        <fullName evidence="2">Terminase</fullName>
    </submittedName>
</protein>
<evidence type="ECO:0000313" key="2">
    <source>
        <dbReference type="EMBL" id="GAA2618816.1"/>
    </source>
</evidence>
<proteinExistence type="predicted"/>
<keyword evidence="3" id="KW-1185">Reference proteome</keyword>